<organism evidence="1 2">
    <name type="scientific">Streptomyces caniscabiei</name>
    <dbReference type="NCBI Taxonomy" id="2746961"/>
    <lineage>
        <taxon>Bacteria</taxon>
        <taxon>Bacillati</taxon>
        <taxon>Actinomycetota</taxon>
        <taxon>Actinomycetes</taxon>
        <taxon>Kitasatosporales</taxon>
        <taxon>Streptomycetaceae</taxon>
        <taxon>Streptomyces</taxon>
    </lineage>
</organism>
<reference evidence="1 2" key="1">
    <citation type="journal article" date="2023" name="Microb. Genom.">
        <title>Mesoterricola silvestris gen. nov., sp. nov., Mesoterricola sediminis sp. nov., Geothrix oryzae sp. nov., Geothrix edaphica sp. nov., Geothrix rubra sp. nov., and Geothrix limicola sp. nov., six novel members of Acidobacteriota isolated from soils.</title>
        <authorList>
            <person name="Weisberg A.J."/>
            <person name="Pearce E."/>
            <person name="Kramer C.G."/>
            <person name="Chang J.H."/>
            <person name="Clarke C.R."/>
        </authorList>
    </citation>
    <scope>NUCLEOTIDE SEQUENCE [LARGE SCALE GENOMIC DNA]</scope>
    <source>
        <strain evidence="1 2">NE20-4-1</strain>
    </source>
</reference>
<protein>
    <recommendedName>
        <fullName evidence="3">CHAT domain-containing protein</fullName>
    </recommendedName>
</protein>
<proteinExistence type="predicted"/>
<gene>
    <name evidence="1" type="ORF">PV383_41290</name>
</gene>
<name>A0ABU4N4S6_9ACTN</name>
<evidence type="ECO:0000313" key="2">
    <source>
        <dbReference type="Proteomes" id="UP001282474"/>
    </source>
</evidence>
<accession>A0ABU4N4S6</accession>
<evidence type="ECO:0000313" key="1">
    <source>
        <dbReference type="EMBL" id="MDX3043550.1"/>
    </source>
</evidence>
<dbReference type="EMBL" id="JARAWJ010000054">
    <property type="protein sequence ID" value="MDX3043550.1"/>
    <property type="molecule type" value="Genomic_DNA"/>
</dbReference>
<comment type="caution">
    <text evidence="1">The sequence shown here is derived from an EMBL/GenBank/DDBJ whole genome shotgun (WGS) entry which is preliminary data.</text>
</comment>
<dbReference type="RefSeq" id="WP_193381328.1">
    <property type="nucleotide sequence ID" value="NZ_JABXWF010000032.1"/>
</dbReference>
<dbReference type="Proteomes" id="UP001282474">
    <property type="component" value="Unassembled WGS sequence"/>
</dbReference>
<keyword evidence="2" id="KW-1185">Reference proteome</keyword>
<sequence>MDGLNDDLGSLVRSLEAARPWIARAAGEQWPELVERLDWLLAQVSGENPPVEDFQLLRLGYLMARDPLTRALFPEVVDPYLRDAGPEILLHRMAADTGFVRWPGDLERLAERLEPLLELLRERVRGEPYPVEEFQLLRLGRLIASDPDSRAIAGEANYRLSEPVAIGQLEGNLQAHFQVGPRFVNLAIERRGDLPPVPRGIPLEPASDHFVRVDIGDVSADSIVTGPRESPFPLEALPHTAEGYWLEVALTSADFDVRAETVPYFLPFSGAGWVCPCPPGGLHECRPDFRHRHTYLPFRTPDTAGAAQARLSIWFRNSLVQSLLIVADIAPAGMSGDHAATVDYTLTDALTDLDGVGSRGLSILTNQRPDGTHSLVFNGGTGEVAFTLAEAALTGEMSSVRQLLLDMHIEGSGKKRRNRLDKRNGKTREDFLEDLRGLALHGYRLWVSLYQQRPEILCNVTGKPSTTIQIARVPSTTFVFPWAAVYDLPLDSYPGAPLKPCPVVESWDDTQPMIADYPLQCPEESAHQEKNTLCPFGFWGIRHVIENPPSTQTPSRQVVLGDHPRFVVVRSHDLDRDLGDRHINEVAQTLPGFARVTAESLNQACAALTDSDLQVVEFYCHGKGNSARHWLEVGSGEQIHPEQITTWSLVDWAPPNGPDRHWETTTPVVLLNGCHTVELTPQSPVNFVDTFVSAHASGVIGTEITLHQSLAGEAAEHMLRHFGGGRVGMGEVVRRMRHDLLAKGNLLGLTYTAYCSAELRLAR</sequence>
<evidence type="ECO:0008006" key="3">
    <source>
        <dbReference type="Google" id="ProtNLM"/>
    </source>
</evidence>